<evidence type="ECO:0000313" key="1">
    <source>
        <dbReference type="EMBL" id="SHH25614.1"/>
    </source>
</evidence>
<dbReference type="Proteomes" id="UP000184357">
    <property type="component" value="Unassembled WGS sequence"/>
</dbReference>
<reference evidence="1 2" key="1">
    <citation type="submission" date="2016-11" db="EMBL/GenBank/DDBJ databases">
        <authorList>
            <person name="Jaros S."/>
            <person name="Januszkiewicz K."/>
            <person name="Wedrychowicz H."/>
        </authorList>
    </citation>
    <scope>NUCLEOTIDE SEQUENCE [LARGE SCALE GENOMIC DNA]</scope>
    <source>
        <strain evidence="1 2">DSM 9297</strain>
    </source>
</reference>
<accession>A0A1M5RH81</accession>
<keyword evidence="2" id="KW-1185">Reference proteome</keyword>
<dbReference type="RefSeq" id="WP_073309437.1">
    <property type="nucleotide sequence ID" value="NZ_FQWV01000005.1"/>
</dbReference>
<sequence>MNRRRLLATGARLAVASGVAALAGCADPAEPSGPLTPPRSPEATAGAGEGLVVTDFADVEGDDGDLLVRVTVENRGAERRTGTVIVTASVTVEGEESEETVSEEVTVASGERTEVTVATSLSFDRFSRNGSMRVEIV</sequence>
<dbReference type="PROSITE" id="PS51257">
    <property type="entry name" value="PROKAR_LIPOPROTEIN"/>
    <property type="match status" value="1"/>
</dbReference>
<evidence type="ECO:0000313" key="2">
    <source>
        <dbReference type="Proteomes" id="UP000184357"/>
    </source>
</evidence>
<proteinExistence type="predicted"/>
<name>A0A1M5RH81_9EURY</name>
<dbReference type="EMBL" id="FQWV01000005">
    <property type="protein sequence ID" value="SHH25614.1"/>
    <property type="molecule type" value="Genomic_DNA"/>
</dbReference>
<gene>
    <name evidence="1" type="ORF">SAMN05443636_2194</name>
</gene>
<protein>
    <submittedName>
        <fullName evidence="1">Uncharacterized protein</fullName>
    </submittedName>
</protein>
<organism evidence="1 2">
    <name type="scientific">Halobaculum gomorrense</name>
    <dbReference type="NCBI Taxonomy" id="43928"/>
    <lineage>
        <taxon>Archaea</taxon>
        <taxon>Methanobacteriati</taxon>
        <taxon>Methanobacteriota</taxon>
        <taxon>Stenosarchaea group</taxon>
        <taxon>Halobacteria</taxon>
        <taxon>Halobacteriales</taxon>
        <taxon>Haloferacaceae</taxon>
        <taxon>Halobaculum</taxon>
    </lineage>
</organism>
<dbReference type="AlphaFoldDB" id="A0A1M5RH81"/>
<dbReference type="OrthoDB" id="384525at2157"/>